<name>D4XWJ4_9BACT</name>
<dbReference type="Proteomes" id="UP000004757">
    <property type="component" value="Unassembled WGS sequence"/>
</dbReference>
<feature type="compositionally biased region" description="Low complexity" evidence="1">
    <location>
        <begin position="43"/>
        <end position="57"/>
    </location>
</feature>
<feature type="region of interest" description="Disordered" evidence="1">
    <location>
        <begin position="35"/>
        <end position="59"/>
    </location>
</feature>
<dbReference type="RefSeq" id="WP_005683767.1">
    <property type="nucleotide sequence ID" value="NZ_ADNC01000027.1"/>
</dbReference>
<sequence>MHKKKKLLLVVLAVLLAANAVAVSLLVKANPNRWEIQNPANGTTNPGSPSKPNSKSGVLQEKINESELLLLELEKDSKYEPIKNELNKALKNAKEVNKNPNLTSEEEAKEADKLNVALSLAAVDKHITDKPVKETSLGVLAKKIKQVEEFLKGLGNQEKYAPITNYLTDALVDAKKVQTDPEFTEAKEIAAEDKLNTILSLAEVDKSIADRPKDAKLTELDKRIMSAEELFAVLKQDSKYDKIASQLARALLDAKILKFKGNMSAEQEANAADKLHVATSLAFVDKHIIDRGLVNEEKLSELDKLIRMSEQFLSDTAGHYRYEKLNAELSKVLGLVKLAQSNPSGFSKEQEASELDKLIVAYSLAQVDKHIADRTQDALELEIAKAEEMLIVIKGQEKYNHIVKYLENERLNAVAVAKGFAGLNQRETNARKLSQKLSLAYVDKAIADKK</sequence>
<protein>
    <submittedName>
        <fullName evidence="3">Uncharacterized protein</fullName>
    </submittedName>
</protein>
<feature type="chain" id="PRO_5003067830" evidence="2">
    <location>
        <begin position="23"/>
        <end position="450"/>
    </location>
</feature>
<reference evidence="3 4" key="1">
    <citation type="submission" date="2010-03" db="EMBL/GenBank/DDBJ databases">
        <authorList>
            <person name="Glass J.I."/>
            <person name="Benders G.A."/>
            <person name="Durkin A.S."/>
            <person name="Farmerie W.G."/>
            <person name="Hlavinka K."/>
            <person name="Hostetler J."/>
            <person name="Jackson J."/>
            <person name="May M.A."/>
            <person name="Miller R.H."/>
            <person name="Paralanov V."/>
            <person name="Radune D."/>
            <person name="Szczypinski B."/>
            <person name="Brown D.R."/>
        </authorList>
    </citation>
    <scope>NUCLEOTIDE SEQUENCE [LARGE SCALE GENOMIC DNA]</scope>
    <source>
        <strain evidence="3 4">A21JP2</strain>
    </source>
</reference>
<evidence type="ECO:0000256" key="1">
    <source>
        <dbReference type="SAM" id="MobiDB-lite"/>
    </source>
</evidence>
<evidence type="ECO:0000313" key="4">
    <source>
        <dbReference type="Proteomes" id="UP000004757"/>
    </source>
</evidence>
<keyword evidence="2" id="KW-0732">Signal</keyword>
<dbReference type="AlphaFoldDB" id="D4XWJ4"/>
<comment type="caution">
    <text evidence="3">The sequence shown here is derived from an EMBL/GenBank/DDBJ whole genome shotgun (WGS) entry which is preliminary data.</text>
</comment>
<evidence type="ECO:0000256" key="2">
    <source>
        <dbReference type="SAM" id="SignalP"/>
    </source>
</evidence>
<dbReference type="EMBL" id="ADNC01000027">
    <property type="protein sequence ID" value="EFF41153.1"/>
    <property type="molecule type" value="Genomic_DNA"/>
</dbReference>
<accession>D4XWJ4</accession>
<feature type="signal peptide" evidence="2">
    <location>
        <begin position="1"/>
        <end position="22"/>
    </location>
</feature>
<gene>
    <name evidence="3" type="ORF">MALL_0436</name>
</gene>
<organism evidence="3 4">
    <name type="scientific">Mycoplasmopsis alligatoris A21JP2</name>
    <dbReference type="NCBI Taxonomy" id="747682"/>
    <lineage>
        <taxon>Bacteria</taxon>
        <taxon>Bacillati</taxon>
        <taxon>Mycoplasmatota</taxon>
        <taxon>Mycoplasmoidales</taxon>
        <taxon>Metamycoplasmataceae</taxon>
        <taxon>Mycoplasmopsis</taxon>
    </lineage>
</organism>
<evidence type="ECO:0000313" key="3">
    <source>
        <dbReference type="EMBL" id="EFF41153.1"/>
    </source>
</evidence>
<keyword evidence="4" id="KW-1185">Reference proteome</keyword>
<proteinExistence type="predicted"/>
<dbReference type="STRING" id="747682.MALL_0436"/>